<reference evidence="3" key="1">
    <citation type="submission" date="2021-03" db="EMBL/GenBank/DDBJ databases">
        <title>Leucobacter chromiisoli sp. nov., isolated from chromium-containing soil of chemical plant.</title>
        <authorList>
            <person name="Xu Z."/>
        </authorList>
    </citation>
    <scope>NUCLEOTIDE SEQUENCE</scope>
    <source>
        <strain evidence="3">S27</strain>
    </source>
</reference>
<dbReference type="RefSeq" id="WP_208097768.1">
    <property type="nucleotide sequence ID" value="NZ_JAGDYM010000009.1"/>
</dbReference>
<protein>
    <recommendedName>
        <fullName evidence="5">Cell division protein FtsL</fullName>
    </recommendedName>
</protein>
<evidence type="ECO:0000256" key="2">
    <source>
        <dbReference type="SAM" id="Phobius"/>
    </source>
</evidence>
<sequence>MSARDSTAPIEPLWALDPDPVATHQHETDAYWLGALPAPTPAPRPQLRPVPAARPARRSVSPLLAGLVAVAIILATFAAQLGLSIAVSEGAYETRALEQEQRDLMRVERVLSQNVDKLASPQNLAENAGELGMVQNATPATLRLSDGKVLGSLEPRTSEVGKNRIPNATLDQLPVVDADGLLVSRDGGQAEAGAADSAASAVPWQGTLPAPDTH</sequence>
<dbReference type="Proteomes" id="UP000664382">
    <property type="component" value="Unassembled WGS sequence"/>
</dbReference>
<comment type="caution">
    <text evidence="3">The sequence shown here is derived from an EMBL/GenBank/DDBJ whole genome shotgun (WGS) entry which is preliminary data.</text>
</comment>
<evidence type="ECO:0000313" key="4">
    <source>
        <dbReference type="Proteomes" id="UP000664382"/>
    </source>
</evidence>
<dbReference type="EMBL" id="JAGDYM010000009">
    <property type="protein sequence ID" value="MBO1902013.1"/>
    <property type="molecule type" value="Genomic_DNA"/>
</dbReference>
<organism evidence="3 4">
    <name type="scientific">Leucobacter weissii</name>
    <dbReference type="NCBI Taxonomy" id="1983706"/>
    <lineage>
        <taxon>Bacteria</taxon>
        <taxon>Bacillati</taxon>
        <taxon>Actinomycetota</taxon>
        <taxon>Actinomycetes</taxon>
        <taxon>Micrococcales</taxon>
        <taxon>Microbacteriaceae</taxon>
        <taxon>Leucobacter</taxon>
    </lineage>
</organism>
<gene>
    <name evidence="3" type="ORF">J4H92_08635</name>
</gene>
<evidence type="ECO:0000313" key="3">
    <source>
        <dbReference type="EMBL" id="MBO1902013.1"/>
    </source>
</evidence>
<evidence type="ECO:0000256" key="1">
    <source>
        <dbReference type="SAM" id="MobiDB-lite"/>
    </source>
</evidence>
<proteinExistence type="predicted"/>
<feature type="region of interest" description="Disordered" evidence="1">
    <location>
        <begin position="188"/>
        <end position="214"/>
    </location>
</feature>
<feature type="transmembrane region" description="Helical" evidence="2">
    <location>
        <begin position="63"/>
        <end position="87"/>
    </location>
</feature>
<keyword evidence="2" id="KW-1133">Transmembrane helix</keyword>
<feature type="compositionally biased region" description="Low complexity" evidence="1">
    <location>
        <begin position="188"/>
        <end position="201"/>
    </location>
</feature>
<keyword evidence="4" id="KW-1185">Reference proteome</keyword>
<keyword evidence="2" id="KW-0812">Transmembrane</keyword>
<accession>A0A939MJB9</accession>
<name>A0A939MJB9_9MICO</name>
<dbReference type="AlphaFoldDB" id="A0A939MJB9"/>
<evidence type="ECO:0008006" key="5">
    <source>
        <dbReference type="Google" id="ProtNLM"/>
    </source>
</evidence>
<keyword evidence="2" id="KW-0472">Membrane</keyword>